<evidence type="ECO:0000313" key="4">
    <source>
        <dbReference type="Proteomes" id="UP000828390"/>
    </source>
</evidence>
<organism evidence="3 4">
    <name type="scientific">Dreissena polymorpha</name>
    <name type="common">Zebra mussel</name>
    <name type="synonym">Mytilus polymorpha</name>
    <dbReference type="NCBI Taxonomy" id="45954"/>
    <lineage>
        <taxon>Eukaryota</taxon>
        <taxon>Metazoa</taxon>
        <taxon>Spiralia</taxon>
        <taxon>Lophotrochozoa</taxon>
        <taxon>Mollusca</taxon>
        <taxon>Bivalvia</taxon>
        <taxon>Autobranchia</taxon>
        <taxon>Heteroconchia</taxon>
        <taxon>Euheterodonta</taxon>
        <taxon>Imparidentia</taxon>
        <taxon>Neoheterodontei</taxon>
        <taxon>Myida</taxon>
        <taxon>Dreissenoidea</taxon>
        <taxon>Dreissenidae</taxon>
        <taxon>Dreissena</taxon>
    </lineage>
</organism>
<dbReference type="AlphaFoldDB" id="A0A9D4BJQ7"/>
<dbReference type="EMBL" id="JAIWYP010000016">
    <property type="protein sequence ID" value="KAH3697417.1"/>
    <property type="molecule type" value="Genomic_DNA"/>
</dbReference>
<reference evidence="3" key="1">
    <citation type="journal article" date="2019" name="bioRxiv">
        <title>The Genome of the Zebra Mussel, Dreissena polymorpha: A Resource for Invasive Species Research.</title>
        <authorList>
            <person name="McCartney M.A."/>
            <person name="Auch B."/>
            <person name="Kono T."/>
            <person name="Mallez S."/>
            <person name="Zhang Y."/>
            <person name="Obille A."/>
            <person name="Becker A."/>
            <person name="Abrahante J.E."/>
            <person name="Garbe J."/>
            <person name="Badalamenti J.P."/>
            <person name="Herman A."/>
            <person name="Mangelson H."/>
            <person name="Liachko I."/>
            <person name="Sullivan S."/>
            <person name="Sone E.D."/>
            <person name="Koren S."/>
            <person name="Silverstein K.A.T."/>
            <person name="Beckman K.B."/>
            <person name="Gohl D.M."/>
        </authorList>
    </citation>
    <scope>NUCLEOTIDE SEQUENCE</scope>
    <source>
        <strain evidence="3">Duluth1</strain>
        <tissue evidence="3">Whole animal</tissue>
    </source>
</reference>
<comment type="caution">
    <text evidence="3">The sequence shown here is derived from an EMBL/GenBank/DDBJ whole genome shotgun (WGS) entry which is preliminary data.</text>
</comment>
<evidence type="ECO:0000256" key="1">
    <source>
        <dbReference type="SAM" id="MobiDB-lite"/>
    </source>
</evidence>
<feature type="region of interest" description="Disordered" evidence="1">
    <location>
        <begin position="66"/>
        <end position="99"/>
    </location>
</feature>
<sequence length="99" mass="11117">MSWYYVGEGLSNLVVSESRLQFVRRRLEYYKWYAATSVISGVGLGFYSWLGDKLVKKDVEFAKRRGGQLSSAPRLDDSIKSRNPGAYTSLKGGTNLGQK</sequence>
<reference evidence="3" key="2">
    <citation type="submission" date="2020-11" db="EMBL/GenBank/DDBJ databases">
        <authorList>
            <person name="McCartney M.A."/>
            <person name="Auch B."/>
            <person name="Kono T."/>
            <person name="Mallez S."/>
            <person name="Becker A."/>
            <person name="Gohl D.M."/>
            <person name="Silverstein K.A.T."/>
            <person name="Koren S."/>
            <person name="Bechman K.B."/>
            <person name="Herman A."/>
            <person name="Abrahante J.E."/>
            <person name="Garbe J."/>
        </authorList>
    </citation>
    <scope>NUCLEOTIDE SEQUENCE</scope>
    <source>
        <strain evidence="3">Duluth1</strain>
        <tissue evidence="3">Whole animal</tissue>
    </source>
</reference>
<name>A0A9D4BJQ7_DREPO</name>
<evidence type="ECO:0000313" key="3">
    <source>
        <dbReference type="EMBL" id="KAH3697417.1"/>
    </source>
</evidence>
<dbReference type="Proteomes" id="UP000828390">
    <property type="component" value="Unassembled WGS sequence"/>
</dbReference>
<protein>
    <submittedName>
        <fullName evidence="3">Uncharacterized protein</fullName>
    </submittedName>
</protein>
<keyword evidence="2" id="KW-0472">Membrane</keyword>
<gene>
    <name evidence="3" type="ORF">DPMN_084918</name>
</gene>
<proteinExistence type="predicted"/>
<keyword evidence="2" id="KW-1133">Transmembrane helix</keyword>
<accession>A0A9D4BJQ7</accession>
<keyword evidence="4" id="KW-1185">Reference proteome</keyword>
<evidence type="ECO:0000256" key="2">
    <source>
        <dbReference type="SAM" id="Phobius"/>
    </source>
</evidence>
<keyword evidence="2" id="KW-0812">Transmembrane</keyword>
<feature type="transmembrane region" description="Helical" evidence="2">
    <location>
        <begin position="32"/>
        <end position="50"/>
    </location>
</feature>